<dbReference type="InterPro" id="IPR029058">
    <property type="entry name" value="AB_hydrolase_fold"/>
</dbReference>
<evidence type="ECO:0000256" key="2">
    <source>
        <dbReference type="ARBA" id="ARBA00022801"/>
    </source>
</evidence>
<dbReference type="InterPro" id="IPR050565">
    <property type="entry name" value="LYPA1-2/EST-like"/>
</dbReference>
<protein>
    <submittedName>
        <fullName evidence="4">Carboxylesterase</fullName>
    </submittedName>
</protein>
<dbReference type="SUPFAM" id="SSF53474">
    <property type="entry name" value="alpha/beta-Hydrolases"/>
    <property type="match status" value="1"/>
</dbReference>
<reference evidence="4 5" key="1">
    <citation type="submission" date="2015-04" db="EMBL/GenBank/DDBJ databases">
        <title>Draft Genome Sequence of the Novel Agar-Digesting Marine Bacterium Q1.</title>
        <authorList>
            <person name="Li Y."/>
            <person name="Li D."/>
            <person name="Chen G."/>
            <person name="Du Z."/>
        </authorList>
    </citation>
    <scope>NUCLEOTIDE SEQUENCE [LARGE SCALE GENOMIC DNA]</scope>
    <source>
        <strain evidence="4 5">Q1</strain>
    </source>
</reference>
<dbReference type="RefSeq" id="WP_048692464.1">
    <property type="nucleotide sequence ID" value="NZ_KQ130491.1"/>
</dbReference>
<dbReference type="PANTHER" id="PTHR10655:SF17">
    <property type="entry name" value="LYSOPHOSPHOLIPASE-LIKE PROTEIN 1"/>
    <property type="match status" value="1"/>
</dbReference>
<feature type="domain" description="Phospholipase/carboxylesterase/thioesterase" evidence="3">
    <location>
        <begin position="10"/>
        <end position="219"/>
    </location>
</feature>
<dbReference type="STRING" id="1513271.XM47_10970"/>
<comment type="similarity">
    <text evidence="1">Belongs to the AB hydrolase superfamily. AB hydrolase 2 family.</text>
</comment>
<keyword evidence="5" id="KW-1185">Reference proteome</keyword>
<dbReference type="Gene3D" id="3.40.50.1820">
    <property type="entry name" value="alpha/beta hydrolase"/>
    <property type="match status" value="1"/>
</dbReference>
<dbReference type="AlphaFoldDB" id="A0A0J8GUP9"/>
<keyword evidence="2" id="KW-0378">Hydrolase</keyword>
<dbReference type="PATRIC" id="fig|1513271.3.peg.2236"/>
<evidence type="ECO:0000256" key="1">
    <source>
        <dbReference type="ARBA" id="ARBA00006499"/>
    </source>
</evidence>
<organism evidence="4 5">
    <name type="scientific">Catenovulum maritimum</name>
    <dbReference type="NCBI Taxonomy" id="1513271"/>
    <lineage>
        <taxon>Bacteria</taxon>
        <taxon>Pseudomonadati</taxon>
        <taxon>Pseudomonadota</taxon>
        <taxon>Gammaproteobacteria</taxon>
        <taxon>Alteromonadales</taxon>
        <taxon>Alteromonadaceae</taxon>
        <taxon>Catenovulum</taxon>
    </lineage>
</organism>
<comment type="caution">
    <text evidence="4">The sequence shown here is derived from an EMBL/GenBank/DDBJ whole genome shotgun (WGS) entry which is preliminary data.</text>
</comment>
<accession>A0A0J8GUP9</accession>
<dbReference type="GO" id="GO:0016787">
    <property type="term" value="F:hydrolase activity"/>
    <property type="evidence" value="ECO:0007669"/>
    <property type="project" value="UniProtKB-KW"/>
</dbReference>
<proteinExistence type="inferred from homology"/>
<evidence type="ECO:0000259" key="3">
    <source>
        <dbReference type="Pfam" id="PF02230"/>
    </source>
</evidence>
<evidence type="ECO:0000313" key="5">
    <source>
        <dbReference type="Proteomes" id="UP000037600"/>
    </source>
</evidence>
<dbReference type="EMBL" id="LAZL01000016">
    <property type="protein sequence ID" value="KMT64999.1"/>
    <property type="molecule type" value="Genomic_DNA"/>
</dbReference>
<dbReference type="OrthoDB" id="9801763at2"/>
<sequence>MAELIPHIDVNPKGDVKALVVWMHGLGDSGHGFAPIVPEFNLPDELGIRFVFPHAPVRPITVNNGVPMRGWYDIVSFDFDNRADDSGVIESAVELQALIDNELTTYNLTPDKLVIAGFSQGGVMAYHLGCRQAQPIAGILSLSAYLAMPNQLAEQASDAAKPTPIMAMHGNHDEIVPIELGRLSAETVKQAGFSLDWLEYNMQHNICPEQVEQIGTWLAQKLG</sequence>
<gene>
    <name evidence="4" type="ORF">XM47_10970</name>
</gene>
<dbReference type="InterPro" id="IPR003140">
    <property type="entry name" value="PLipase/COase/thioEstase"/>
</dbReference>
<evidence type="ECO:0000313" key="4">
    <source>
        <dbReference type="EMBL" id="KMT64999.1"/>
    </source>
</evidence>
<dbReference type="Proteomes" id="UP000037600">
    <property type="component" value="Unassembled WGS sequence"/>
</dbReference>
<name>A0A0J8GUP9_9ALTE</name>
<dbReference type="PANTHER" id="PTHR10655">
    <property type="entry name" value="LYSOPHOSPHOLIPASE-RELATED"/>
    <property type="match status" value="1"/>
</dbReference>
<dbReference type="Pfam" id="PF02230">
    <property type="entry name" value="Abhydrolase_2"/>
    <property type="match status" value="1"/>
</dbReference>